<protein>
    <recommendedName>
        <fullName evidence="1">AAA+ ATPase domain-containing protein</fullName>
    </recommendedName>
</protein>
<name>A0A0M2PVK0_PROHO</name>
<dbReference type="GO" id="GO:0005524">
    <property type="term" value="F:ATP binding"/>
    <property type="evidence" value="ECO:0007669"/>
    <property type="project" value="InterPro"/>
</dbReference>
<dbReference type="Gene3D" id="3.40.50.300">
    <property type="entry name" value="P-loop containing nucleotide triphosphate hydrolases"/>
    <property type="match status" value="1"/>
</dbReference>
<comment type="caution">
    <text evidence="2">The sequence shown here is derived from an EMBL/GenBank/DDBJ whole genome shotgun (WGS) entry which is preliminary data.</text>
</comment>
<dbReference type="InterPro" id="IPR003959">
    <property type="entry name" value="ATPase_AAA_core"/>
</dbReference>
<sequence length="436" mass="49977">MELISLELQGFRGLADQTIDLEPEPFRSGGLQPIVFIGTNGSGKSSLLKAILRLLSWFTRRLKNARTNGLPFQPEDIALDRSQVAAALTLVYQDQSYRWNVSRNRPKAFKTHKDSRKTDTKGSFYTELNQLVESFHGLMEQDIQTPLPVLVHYSTDRTVPQARVHLPKKRDNPIPLNAYDRALDEEATTFKSFFEWFRIREDYENQRRSKEDPRYQDPQLEAVRRACTLLTGLTDLQIRRETPVRMTVTKTIDGLPQIFRIEQLSDGEKGLLAMTGDIARRLAIANPHLSDPLQGEGVVLIDEIELHLHPQWQSSIIENLCTTFPNCQFILTTHSPQVITNLDWVYLLEPTPQGTRCQPIRTYGKDSNRILEAIMGTPERSSQVKDHLDHLFNLIDDGKLTEAQKLHLELLNTLTGNEPELTHAEWLIERREALGR</sequence>
<feature type="domain" description="AAA+ ATPase" evidence="1">
    <location>
        <begin position="30"/>
        <end position="391"/>
    </location>
</feature>
<dbReference type="Pfam" id="PF13304">
    <property type="entry name" value="AAA_21"/>
    <property type="match status" value="1"/>
</dbReference>
<proteinExistence type="predicted"/>
<dbReference type="GO" id="GO:0016887">
    <property type="term" value="F:ATP hydrolysis activity"/>
    <property type="evidence" value="ECO:0007669"/>
    <property type="project" value="InterPro"/>
</dbReference>
<dbReference type="PANTHER" id="PTHR32182">
    <property type="entry name" value="DNA REPLICATION AND REPAIR PROTEIN RECF"/>
    <property type="match status" value="1"/>
</dbReference>
<reference evidence="2" key="1">
    <citation type="submission" date="2012-04" db="EMBL/GenBank/DDBJ databases">
        <authorList>
            <person name="Borisov I.G."/>
            <person name="Ivanikova N.V."/>
            <person name="Pinevich A.V."/>
        </authorList>
    </citation>
    <scope>NUCLEOTIDE SEQUENCE</scope>
    <source>
        <strain evidence="2">CALU 1027</strain>
    </source>
</reference>
<dbReference type="eggNOG" id="COG3950">
    <property type="taxonomic scope" value="Bacteria"/>
</dbReference>
<dbReference type="PANTHER" id="PTHR32182:SF23">
    <property type="entry name" value="ATP BINDING PROTEIN"/>
    <property type="match status" value="1"/>
</dbReference>
<dbReference type="SMART" id="SM00382">
    <property type="entry name" value="AAA"/>
    <property type="match status" value="1"/>
</dbReference>
<dbReference type="OrthoDB" id="9784297at2"/>
<dbReference type="RefSeq" id="WP_017711540.1">
    <property type="nucleotide sequence ID" value="NZ_KB235933.1"/>
</dbReference>
<organism evidence="2 3">
    <name type="scientific">Prochlorothrix hollandica PCC 9006 = CALU 1027</name>
    <dbReference type="NCBI Taxonomy" id="317619"/>
    <lineage>
        <taxon>Bacteria</taxon>
        <taxon>Bacillati</taxon>
        <taxon>Cyanobacteriota</taxon>
        <taxon>Cyanophyceae</taxon>
        <taxon>Prochlorotrichales</taxon>
        <taxon>Prochlorotrichaceae</taxon>
        <taxon>Prochlorothrix</taxon>
    </lineage>
</organism>
<dbReference type="SUPFAM" id="SSF52540">
    <property type="entry name" value="P-loop containing nucleoside triphosphate hydrolases"/>
    <property type="match status" value="1"/>
</dbReference>
<evidence type="ECO:0000313" key="3">
    <source>
        <dbReference type="Proteomes" id="UP000034681"/>
    </source>
</evidence>
<gene>
    <name evidence="2" type="ORF">PROH_10805</name>
</gene>
<keyword evidence="3" id="KW-1185">Reference proteome</keyword>
<dbReference type="AlphaFoldDB" id="A0A0M2PVK0"/>
<dbReference type="GO" id="GO:0006302">
    <property type="term" value="P:double-strand break repair"/>
    <property type="evidence" value="ECO:0007669"/>
    <property type="project" value="TreeGrafter"/>
</dbReference>
<evidence type="ECO:0000259" key="1">
    <source>
        <dbReference type="SMART" id="SM00382"/>
    </source>
</evidence>
<dbReference type="Proteomes" id="UP000034681">
    <property type="component" value="Unassembled WGS sequence"/>
</dbReference>
<dbReference type="GO" id="GO:0000731">
    <property type="term" value="P:DNA synthesis involved in DNA repair"/>
    <property type="evidence" value="ECO:0007669"/>
    <property type="project" value="TreeGrafter"/>
</dbReference>
<dbReference type="InterPro" id="IPR041685">
    <property type="entry name" value="AAA_GajA/Old/RecF-like"/>
</dbReference>
<dbReference type="InterPro" id="IPR003593">
    <property type="entry name" value="AAA+_ATPase"/>
</dbReference>
<evidence type="ECO:0000313" key="2">
    <source>
        <dbReference type="EMBL" id="KKJ00190.1"/>
    </source>
</evidence>
<dbReference type="STRING" id="317619.GCA_000332315_00931"/>
<dbReference type="EMBL" id="AJTX02000004">
    <property type="protein sequence ID" value="KKJ00190.1"/>
    <property type="molecule type" value="Genomic_DNA"/>
</dbReference>
<dbReference type="Pfam" id="PF13175">
    <property type="entry name" value="AAA_15"/>
    <property type="match status" value="1"/>
</dbReference>
<dbReference type="InterPro" id="IPR027417">
    <property type="entry name" value="P-loop_NTPase"/>
</dbReference>
<accession>A0A0M2PVK0</accession>